<dbReference type="CDD" id="cd02961">
    <property type="entry name" value="PDI_a_family"/>
    <property type="match status" value="1"/>
</dbReference>
<evidence type="ECO:0000256" key="14">
    <source>
        <dbReference type="RuleBase" id="RU004208"/>
    </source>
</evidence>
<evidence type="ECO:0000256" key="7">
    <source>
        <dbReference type="ARBA" id="ARBA00022737"/>
    </source>
</evidence>
<evidence type="ECO:0000256" key="5">
    <source>
        <dbReference type="ARBA" id="ARBA00012723"/>
    </source>
</evidence>
<dbReference type="InterPro" id="IPR013766">
    <property type="entry name" value="Thioredoxin_domain"/>
</dbReference>
<evidence type="ECO:0000256" key="2">
    <source>
        <dbReference type="ARBA" id="ARBA00002692"/>
    </source>
</evidence>
<dbReference type="SUPFAM" id="SSF52833">
    <property type="entry name" value="Thioredoxin-like"/>
    <property type="match status" value="4"/>
</dbReference>
<evidence type="ECO:0000256" key="16">
    <source>
        <dbReference type="SAM" id="MobiDB-lite"/>
    </source>
</evidence>
<evidence type="ECO:0000313" key="18">
    <source>
        <dbReference type="EMBL" id="PSK53964.1"/>
    </source>
</evidence>
<evidence type="ECO:0000256" key="9">
    <source>
        <dbReference type="ARBA" id="ARBA00023157"/>
    </source>
</evidence>
<dbReference type="GO" id="GO:0006457">
    <property type="term" value="P:protein folding"/>
    <property type="evidence" value="ECO:0007669"/>
    <property type="project" value="TreeGrafter"/>
</dbReference>
<evidence type="ECO:0000256" key="15">
    <source>
        <dbReference type="RuleBase" id="RU361130"/>
    </source>
</evidence>
<dbReference type="Gene3D" id="3.40.30.10">
    <property type="entry name" value="Glutaredoxin"/>
    <property type="match status" value="4"/>
</dbReference>
<sequence>MRTFATLGFLGAAVLAAASDVHDLKTDTFKPFVEKHDLVLAEFFAPWCGHCKALAPEYEEAATTLKEKNIALAKVDCTEETQLCQDQGVEGYPTLKVFRKGQYENPATYPGQRKADAIVSYMTKQSMPAVSIVDSKTIEDFKKQDKVVVVGYFGADDKSANATFTSVAEALRDSHLFGATNDASLAEKDGVKQPGVVLYKSFDEGKNVYSEKFETEAITTFISTAATPLIGEVGPETYAGYMSAGVPLAYIFAEEASERDDLAKELKSVAEKYKGKVSFATIDAKSFGQHAGNLNLEVGKWPAFAIQEINKNQKFPFSQDEKINAKNIEKFVSDFVSGKVEPSIKSEPIPESNDGPVTVIVAKNYEKIVMDDKKDVLVEFYAPWCGHCKALAPKYEELGALYSSNTDKITVAKVDATANDVPDEIQGFPTIKLFAAGKKDSPVEYSGSRTVEDLVQFIRDNGSHKIDGLAGKKSSSSDDDEDEDPVAKATDGMPQQAMAASESAKGAGEKVASKASEAAEAMITGMMDDEGGAADHDEL</sequence>
<dbReference type="NCBIfam" id="TIGR01126">
    <property type="entry name" value="pdi_dom"/>
    <property type="match status" value="2"/>
</dbReference>
<dbReference type="Pfam" id="PF13848">
    <property type="entry name" value="Thioredoxin_6"/>
    <property type="match status" value="1"/>
</dbReference>
<dbReference type="InterPro" id="IPR005788">
    <property type="entry name" value="PDI_thioredoxin-like_dom"/>
</dbReference>
<keyword evidence="7" id="KW-0677">Repeat</keyword>
<dbReference type="GO" id="GO:0015035">
    <property type="term" value="F:protein-disulfide reductase activity"/>
    <property type="evidence" value="ECO:0007669"/>
    <property type="project" value="UniProtKB-ARBA"/>
</dbReference>
<dbReference type="GO" id="GO:0051082">
    <property type="term" value="F:unfolded protein binding"/>
    <property type="evidence" value="ECO:0007669"/>
    <property type="project" value="UniProtKB-ARBA"/>
</dbReference>
<keyword evidence="19" id="KW-1185">Reference proteome</keyword>
<dbReference type="FunFam" id="3.40.30.10:FF:000154">
    <property type="entry name" value="Protein disulfide-isomerase"/>
    <property type="match status" value="1"/>
</dbReference>
<dbReference type="PANTHER" id="PTHR18929:SF132">
    <property type="entry name" value="PROTEIN DISULFIDE-ISOMERASE A3"/>
    <property type="match status" value="1"/>
</dbReference>
<dbReference type="PROSITE" id="PS00194">
    <property type="entry name" value="THIOREDOXIN_1"/>
    <property type="match status" value="2"/>
</dbReference>
<feature type="chain" id="PRO_5015023871" description="Protein disulfide-isomerase" evidence="15">
    <location>
        <begin position="19"/>
        <end position="539"/>
    </location>
</feature>
<dbReference type="GO" id="GO:0005788">
    <property type="term" value="C:endoplasmic reticulum lumen"/>
    <property type="evidence" value="ECO:0007669"/>
    <property type="project" value="UniProtKB-SubCell"/>
</dbReference>
<evidence type="ECO:0000259" key="17">
    <source>
        <dbReference type="PROSITE" id="PS51352"/>
    </source>
</evidence>
<dbReference type="AlphaFoldDB" id="A0A2P8A0G9"/>
<reference evidence="18 19" key="1">
    <citation type="submission" date="2017-05" db="EMBL/GenBank/DDBJ databases">
        <title>Draft genome sequence of Elsinoe australis.</title>
        <authorList>
            <person name="Cheng Q."/>
        </authorList>
    </citation>
    <scope>NUCLEOTIDE SEQUENCE [LARGE SCALE GENOMIC DNA]</scope>
    <source>
        <strain evidence="18 19">NL1</strain>
    </source>
</reference>
<dbReference type="InterPro" id="IPR005792">
    <property type="entry name" value="Prot_disulphide_isomerase"/>
</dbReference>
<feature type="disulfide bond" description="Redox-active" evidence="13">
    <location>
        <begin position="48"/>
        <end position="51"/>
    </location>
</feature>
<evidence type="ECO:0000256" key="6">
    <source>
        <dbReference type="ARBA" id="ARBA00022729"/>
    </source>
</evidence>
<keyword evidence="8" id="KW-0256">Endoplasmic reticulum</keyword>
<comment type="similarity">
    <text evidence="4 14">Belongs to the protein disulfide isomerase family.</text>
</comment>
<evidence type="ECO:0000313" key="19">
    <source>
        <dbReference type="Proteomes" id="UP000243723"/>
    </source>
</evidence>
<keyword evidence="10 15" id="KW-0413">Isomerase</keyword>
<comment type="subcellular location">
    <subcellularLocation>
        <location evidence="3">Endoplasmic reticulum lumen</location>
    </subcellularLocation>
</comment>
<dbReference type="GO" id="GO:0034976">
    <property type="term" value="P:response to endoplasmic reticulum stress"/>
    <property type="evidence" value="ECO:0007669"/>
    <property type="project" value="TreeGrafter"/>
</dbReference>
<dbReference type="FunFam" id="3.40.30.10:FF:000139">
    <property type="entry name" value="Protein disulfide-isomerase"/>
    <property type="match status" value="1"/>
</dbReference>
<feature type="domain" description="Thioredoxin" evidence="17">
    <location>
        <begin position="335"/>
        <end position="463"/>
    </location>
</feature>
<evidence type="ECO:0000256" key="1">
    <source>
        <dbReference type="ARBA" id="ARBA00001182"/>
    </source>
</evidence>
<feature type="disulfide bond" description="Redox-active" evidence="13">
    <location>
        <begin position="385"/>
        <end position="388"/>
    </location>
</feature>
<comment type="function">
    <text evidence="2">Participates in the folding of proteins containing disulfide bonds, may be involved in glycosylation, prolyl hydroxylation and triglyceride transfer.</text>
</comment>
<gene>
    <name evidence="18" type="ORF">B9Z65_7770</name>
</gene>
<evidence type="ECO:0000256" key="13">
    <source>
        <dbReference type="PIRSR" id="PIRSR605792-51"/>
    </source>
</evidence>
<evidence type="ECO:0000256" key="12">
    <source>
        <dbReference type="ARBA" id="ARBA00039846"/>
    </source>
</evidence>
<dbReference type="EMBL" id="NHZQ01000087">
    <property type="protein sequence ID" value="PSK53964.1"/>
    <property type="molecule type" value="Genomic_DNA"/>
</dbReference>
<evidence type="ECO:0000256" key="8">
    <source>
        <dbReference type="ARBA" id="ARBA00022824"/>
    </source>
</evidence>
<evidence type="ECO:0000256" key="3">
    <source>
        <dbReference type="ARBA" id="ARBA00004319"/>
    </source>
</evidence>
<keyword evidence="6 15" id="KW-0732">Signal</keyword>
<proteinExistence type="inferred from homology"/>
<keyword evidence="11 13" id="KW-0676">Redox-active center</keyword>
<evidence type="ECO:0000256" key="10">
    <source>
        <dbReference type="ARBA" id="ARBA00023235"/>
    </source>
</evidence>
<dbReference type="CDD" id="cd02995">
    <property type="entry name" value="PDI_a_PDI_a'_C"/>
    <property type="match status" value="1"/>
</dbReference>
<protein>
    <recommendedName>
        <fullName evidence="12 15">Protein disulfide-isomerase</fullName>
        <ecNumber evidence="5 15">5.3.4.1</ecNumber>
    </recommendedName>
</protein>
<dbReference type="PANTHER" id="PTHR18929">
    <property type="entry name" value="PROTEIN DISULFIDE ISOMERASE"/>
    <property type="match status" value="1"/>
</dbReference>
<comment type="caution">
    <text evidence="18">The sequence shown here is derived from an EMBL/GenBank/DDBJ whole genome shotgun (WGS) entry which is preliminary data.</text>
</comment>
<dbReference type="CDD" id="cd02982">
    <property type="entry name" value="PDI_b'_family"/>
    <property type="match status" value="1"/>
</dbReference>
<dbReference type="EC" id="5.3.4.1" evidence="5 15"/>
<feature type="domain" description="Thioredoxin" evidence="17">
    <location>
        <begin position="7"/>
        <end position="127"/>
    </location>
</feature>
<evidence type="ECO:0000256" key="11">
    <source>
        <dbReference type="ARBA" id="ARBA00023284"/>
    </source>
</evidence>
<dbReference type="PROSITE" id="PS51352">
    <property type="entry name" value="THIOREDOXIN_2"/>
    <property type="match status" value="2"/>
</dbReference>
<dbReference type="NCBIfam" id="TIGR01130">
    <property type="entry name" value="ER_PDI_fam"/>
    <property type="match status" value="1"/>
</dbReference>
<dbReference type="InterPro" id="IPR017937">
    <property type="entry name" value="Thioredoxin_CS"/>
</dbReference>
<comment type="catalytic activity">
    <reaction evidence="1 15">
        <text>Catalyzes the rearrangement of -S-S- bonds in proteins.</text>
        <dbReference type="EC" id="5.3.4.1"/>
    </reaction>
</comment>
<name>A0A2P8A0G9_9PEZI</name>
<feature type="signal peptide" evidence="15">
    <location>
        <begin position="1"/>
        <end position="18"/>
    </location>
</feature>
<organism evidence="18 19">
    <name type="scientific">Elsinoe australis</name>
    <dbReference type="NCBI Taxonomy" id="40998"/>
    <lineage>
        <taxon>Eukaryota</taxon>
        <taxon>Fungi</taxon>
        <taxon>Dikarya</taxon>
        <taxon>Ascomycota</taxon>
        <taxon>Pezizomycotina</taxon>
        <taxon>Dothideomycetes</taxon>
        <taxon>Dothideomycetidae</taxon>
        <taxon>Myriangiales</taxon>
        <taxon>Elsinoaceae</taxon>
        <taxon>Elsinoe</taxon>
    </lineage>
</organism>
<dbReference type="InterPro" id="IPR036249">
    <property type="entry name" value="Thioredoxin-like_sf"/>
</dbReference>
<dbReference type="PRINTS" id="PR00421">
    <property type="entry name" value="THIOREDOXIN"/>
</dbReference>
<accession>A0A2P8A0G9</accession>
<dbReference type="Proteomes" id="UP000243723">
    <property type="component" value="Unassembled WGS sequence"/>
</dbReference>
<keyword evidence="9 13" id="KW-1015">Disulfide bond</keyword>
<dbReference type="OrthoDB" id="427280at2759"/>
<dbReference type="Pfam" id="PF00085">
    <property type="entry name" value="Thioredoxin"/>
    <property type="match status" value="2"/>
</dbReference>
<dbReference type="FunFam" id="3.40.30.10:FF:000185">
    <property type="entry name" value="Protein disulfide-isomerase"/>
    <property type="match status" value="1"/>
</dbReference>
<dbReference type="GO" id="GO:0003756">
    <property type="term" value="F:protein disulfide isomerase activity"/>
    <property type="evidence" value="ECO:0007669"/>
    <property type="project" value="UniProtKB-EC"/>
</dbReference>
<dbReference type="FunFam" id="3.40.30.10:FF:000017">
    <property type="entry name" value="Protein disulfide-isomerase A4"/>
    <property type="match status" value="1"/>
</dbReference>
<dbReference type="STRING" id="40998.A0A2P8A0G9"/>
<evidence type="ECO:0000256" key="4">
    <source>
        <dbReference type="ARBA" id="ARBA00006347"/>
    </source>
</evidence>
<feature type="region of interest" description="Disordered" evidence="16">
    <location>
        <begin position="466"/>
        <end position="539"/>
    </location>
</feature>
<dbReference type="CDD" id="cd02981">
    <property type="entry name" value="PDI_b_family"/>
    <property type="match status" value="1"/>
</dbReference>